<proteinExistence type="predicted"/>
<evidence type="ECO:0000259" key="1">
    <source>
        <dbReference type="Pfam" id="PF13976"/>
    </source>
</evidence>
<name>A0A438GTY9_VITVI</name>
<feature type="domain" description="GAG-pre-integrase" evidence="1">
    <location>
        <begin position="63"/>
        <end position="129"/>
    </location>
</feature>
<comment type="caution">
    <text evidence="2">The sequence shown here is derived from an EMBL/GenBank/DDBJ whole genome shotgun (WGS) entry which is preliminary data.</text>
</comment>
<dbReference type="Pfam" id="PF13976">
    <property type="entry name" value="gag_pre-integrs"/>
    <property type="match status" value="1"/>
</dbReference>
<dbReference type="AlphaFoldDB" id="A0A438GTY9"/>
<protein>
    <recommendedName>
        <fullName evidence="1">GAG-pre-integrase domain-containing protein</fullName>
    </recommendedName>
</protein>
<organism evidence="2 3">
    <name type="scientific">Vitis vinifera</name>
    <name type="common">Grape</name>
    <dbReference type="NCBI Taxonomy" id="29760"/>
    <lineage>
        <taxon>Eukaryota</taxon>
        <taxon>Viridiplantae</taxon>
        <taxon>Streptophyta</taxon>
        <taxon>Embryophyta</taxon>
        <taxon>Tracheophyta</taxon>
        <taxon>Spermatophyta</taxon>
        <taxon>Magnoliopsida</taxon>
        <taxon>eudicotyledons</taxon>
        <taxon>Gunneridae</taxon>
        <taxon>Pentapetalae</taxon>
        <taxon>rosids</taxon>
        <taxon>Vitales</taxon>
        <taxon>Vitaceae</taxon>
        <taxon>Viteae</taxon>
        <taxon>Vitis</taxon>
    </lineage>
</organism>
<accession>A0A438GTY9</accession>
<gene>
    <name evidence="2" type="ORF">CK203_055239</name>
</gene>
<dbReference type="InterPro" id="IPR025724">
    <property type="entry name" value="GAG-pre-integrase_dom"/>
</dbReference>
<dbReference type="EMBL" id="QGNW01000343">
    <property type="protein sequence ID" value="RVW75671.1"/>
    <property type="molecule type" value="Genomic_DNA"/>
</dbReference>
<reference evidence="2 3" key="1">
    <citation type="journal article" date="2018" name="PLoS Genet.">
        <title>Population sequencing reveals clonal diversity and ancestral inbreeding in the grapevine cultivar Chardonnay.</title>
        <authorList>
            <person name="Roach M.J."/>
            <person name="Johnson D.L."/>
            <person name="Bohlmann J."/>
            <person name="van Vuuren H.J."/>
            <person name="Jones S.J."/>
            <person name="Pretorius I.S."/>
            <person name="Schmidt S.A."/>
            <person name="Borneman A.R."/>
        </authorList>
    </citation>
    <scope>NUCLEOTIDE SEQUENCE [LARGE SCALE GENOMIC DNA]</scope>
    <source>
        <strain evidence="3">cv. Chardonnay</strain>
        <tissue evidence="2">Leaf</tissue>
    </source>
</reference>
<evidence type="ECO:0000313" key="3">
    <source>
        <dbReference type="Proteomes" id="UP000288805"/>
    </source>
</evidence>
<sequence>MTFKHEKNVRELVQMKTREGQPLQVQNINYLLLNQNQQILSLPSAIKNILTKEIIGHGTKKWGLYHMDDFSSGKANHARHTSDKERQIWLLYNRLGHPSFRYLQHLFLALFSTLQPSSFKCETSIVAKSHRVPYPPRLRPSIPIMEVNMSIQDSRLTFSTMVSFMKLPVPKLLNKTTLREEKLAYLRDDTSITDWSTCALPTLG</sequence>
<dbReference type="Proteomes" id="UP000288805">
    <property type="component" value="Unassembled WGS sequence"/>
</dbReference>
<evidence type="ECO:0000313" key="2">
    <source>
        <dbReference type="EMBL" id="RVW75671.1"/>
    </source>
</evidence>